<dbReference type="RefSeq" id="WP_163890441.1">
    <property type="nucleotide sequence ID" value="NZ_JAAFYS010000001.1"/>
</dbReference>
<protein>
    <submittedName>
        <fullName evidence="4">TetR/AcrR family transcriptional regulator</fullName>
    </submittedName>
</protein>
<dbReference type="SUPFAM" id="SSF46689">
    <property type="entry name" value="Homeodomain-like"/>
    <property type="match status" value="1"/>
</dbReference>
<dbReference type="InterPro" id="IPR009057">
    <property type="entry name" value="Homeodomain-like_sf"/>
</dbReference>
<dbReference type="InterPro" id="IPR036271">
    <property type="entry name" value="Tet_transcr_reg_TetR-rel_C_sf"/>
</dbReference>
<accession>A0A6B2JQL7</accession>
<dbReference type="Proteomes" id="UP000474757">
    <property type="component" value="Unassembled WGS sequence"/>
</dbReference>
<dbReference type="InterPro" id="IPR001647">
    <property type="entry name" value="HTH_TetR"/>
</dbReference>
<gene>
    <name evidence="4" type="ORF">GZA08_04685</name>
</gene>
<dbReference type="PANTHER" id="PTHR30055:SF226">
    <property type="entry name" value="HTH-TYPE TRANSCRIPTIONAL REGULATOR PKSA"/>
    <property type="match status" value="1"/>
</dbReference>
<dbReference type="GO" id="GO:0003700">
    <property type="term" value="F:DNA-binding transcription factor activity"/>
    <property type="evidence" value="ECO:0007669"/>
    <property type="project" value="TreeGrafter"/>
</dbReference>
<dbReference type="EMBL" id="JAAGAB010000001">
    <property type="protein sequence ID" value="NDV00265.1"/>
    <property type="molecule type" value="Genomic_DNA"/>
</dbReference>
<keyword evidence="5" id="KW-1185">Reference proteome</keyword>
<name>A0A6B2JQL7_9RHOB</name>
<organism evidence="4 5">
    <name type="scientific">Pseudoroseicyclus tamaricis</name>
    <dbReference type="NCBI Taxonomy" id="2705421"/>
    <lineage>
        <taxon>Bacteria</taxon>
        <taxon>Pseudomonadati</taxon>
        <taxon>Pseudomonadota</taxon>
        <taxon>Alphaproteobacteria</taxon>
        <taxon>Rhodobacterales</taxon>
        <taxon>Paracoccaceae</taxon>
        <taxon>Pseudoroseicyclus</taxon>
    </lineage>
</organism>
<evidence type="ECO:0000313" key="5">
    <source>
        <dbReference type="Proteomes" id="UP000474757"/>
    </source>
</evidence>
<dbReference type="PROSITE" id="PS50977">
    <property type="entry name" value="HTH_TETR_2"/>
    <property type="match status" value="1"/>
</dbReference>
<keyword evidence="1 2" id="KW-0238">DNA-binding</keyword>
<dbReference type="GO" id="GO:0000976">
    <property type="term" value="F:transcription cis-regulatory region binding"/>
    <property type="evidence" value="ECO:0007669"/>
    <property type="project" value="TreeGrafter"/>
</dbReference>
<feature type="DNA-binding region" description="H-T-H motif" evidence="2">
    <location>
        <begin position="36"/>
        <end position="55"/>
    </location>
</feature>
<dbReference type="AlphaFoldDB" id="A0A6B2JQL7"/>
<evidence type="ECO:0000256" key="1">
    <source>
        <dbReference type="ARBA" id="ARBA00023125"/>
    </source>
</evidence>
<feature type="domain" description="HTH tetR-type" evidence="3">
    <location>
        <begin position="13"/>
        <end position="73"/>
    </location>
</feature>
<evidence type="ECO:0000259" key="3">
    <source>
        <dbReference type="PROSITE" id="PS50977"/>
    </source>
</evidence>
<dbReference type="Gene3D" id="1.10.357.10">
    <property type="entry name" value="Tetracycline Repressor, domain 2"/>
    <property type="match status" value="1"/>
</dbReference>
<reference evidence="4 5" key="1">
    <citation type="submission" date="2020-02" db="EMBL/GenBank/DDBJ databases">
        <title>Pseudoroseicyclus tamarix, sp. nov., isolated from offshore sediment of a Tamarix chinensis forest.</title>
        <authorList>
            <person name="Gai Y."/>
        </authorList>
    </citation>
    <scope>NUCLEOTIDE SEQUENCE [LARGE SCALE GENOMIC DNA]</scope>
    <source>
        <strain evidence="4 5">CLL3-39</strain>
    </source>
</reference>
<sequence>MEKRTRGPYEAGRKRRARILEEAVEVFGRKGYSAGSLQEIAQRAGITTAGIMRHFDSKAELLVEVLRYWDDAQREDEKRYEGLAYFRSLRSVTEGNMAHRGFIDLYLTLSIEASRPDHPANTFVVERYKRTMDVFTKHLRLAIAAGDLPAMDEETIQYEAHLLISVLDGFAIQWMIDDKVDLLLMIGIYVDAVIERWKAGGGYRPPEEAQG</sequence>
<dbReference type="SUPFAM" id="SSF48498">
    <property type="entry name" value="Tetracyclin repressor-like, C-terminal domain"/>
    <property type="match status" value="1"/>
</dbReference>
<dbReference type="Pfam" id="PF00440">
    <property type="entry name" value="TetR_N"/>
    <property type="match status" value="1"/>
</dbReference>
<comment type="caution">
    <text evidence="4">The sequence shown here is derived from an EMBL/GenBank/DDBJ whole genome shotgun (WGS) entry which is preliminary data.</text>
</comment>
<dbReference type="InterPro" id="IPR050109">
    <property type="entry name" value="HTH-type_TetR-like_transc_reg"/>
</dbReference>
<proteinExistence type="predicted"/>
<dbReference type="PRINTS" id="PR00455">
    <property type="entry name" value="HTHTETR"/>
</dbReference>
<evidence type="ECO:0000313" key="4">
    <source>
        <dbReference type="EMBL" id="NDV00265.1"/>
    </source>
</evidence>
<evidence type="ECO:0000256" key="2">
    <source>
        <dbReference type="PROSITE-ProRule" id="PRU00335"/>
    </source>
</evidence>
<dbReference type="PANTHER" id="PTHR30055">
    <property type="entry name" value="HTH-TYPE TRANSCRIPTIONAL REGULATOR RUTR"/>
    <property type="match status" value="1"/>
</dbReference>